<dbReference type="Pfam" id="PF00646">
    <property type="entry name" value="F-box"/>
    <property type="match status" value="1"/>
</dbReference>
<protein>
    <recommendedName>
        <fullName evidence="1">F-box domain-containing protein</fullName>
    </recommendedName>
</protein>
<accession>A0A022QEE6</accession>
<dbReference type="EMBL" id="KI632106">
    <property type="protein sequence ID" value="EYU24905.1"/>
    <property type="molecule type" value="Genomic_DNA"/>
</dbReference>
<evidence type="ECO:0000313" key="3">
    <source>
        <dbReference type="Proteomes" id="UP000030748"/>
    </source>
</evidence>
<dbReference type="NCBIfam" id="TIGR01640">
    <property type="entry name" value="F_box_assoc_1"/>
    <property type="match status" value="1"/>
</dbReference>
<evidence type="ECO:0000259" key="1">
    <source>
        <dbReference type="PROSITE" id="PS50181"/>
    </source>
</evidence>
<dbReference type="STRING" id="4155.A0A022QEE6"/>
<dbReference type="AlphaFoldDB" id="A0A022QEE6"/>
<dbReference type="SUPFAM" id="SSF81383">
    <property type="entry name" value="F-box domain"/>
    <property type="match status" value="1"/>
</dbReference>
<reference evidence="2 3" key="1">
    <citation type="journal article" date="2013" name="Proc. Natl. Acad. Sci. U.S.A.">
        <title>Fine-scale variation in meiotic recombination in Mimulus inferred from population shotgun sequencing.</title>
        <authorList>
            <person name="Hellsten U."/>
            <person name="Wright K.M."/>
            <person name="Jenkins J."/>
            <person name="Shu S."/>
            <person name="Yuan Y."/>
            <person name="Wessler S.R."/>
            <person name="Schmutz J."/>
            <person name="Willis J.H."/>
            <person name="Rokhsar D.S."/>
        </authorList>
    </citation>
    <scope>NUCLEOTIDE SEQUENCE [LARGE SCALE GENOMIC DNA]</scope>
    <source>
        <strain evidence="3">cv. DUN x IM62</strain>
    </source>
</reference>
<organism evidence="2 3">
    <name type="scientific">Erythranthe guttata</name>
    <name type="common">Yellow monkey flower</name>
    <name type="synonym">Mimulus guttatus</name>
    <dbReference type="NCBI Taxonomy" id="4155"/>
    <lineage>
        <taxon>Eukaryota</taxon>
        <taxon>Viridiplantae</taxon>
        <taxon>Streptophyta</taxon>
        <taxon>Embryophyta</taxon>
        <taxon>Tracheophyta</taxon>
        <taxon>Spermatophyta</taxon>
        <taxon>Magnoliopsida</taxon>
        <taxon>eudicotyledons</taxon>
        <taxon>Gunneridae</taxon>
        <taxon>Pentapetalae</taxon>
        <taxon>asterids</taxon>
        <taxon>lamiids</taxon>
        <taxon>Lamiales</taxon>
        <taxon>Phrymaceae</taxon>
        <taxon>Erythranthe</taxon>
    </lineage>
</organism>
<dbReference type="InterPro" id="IPR050796">
    <property type="entry name" value="SCF_F-box_component"/>
</dbReference>
<evidence type="ECO:0000313" key="2">
    <source>
        <dbReference type="EMBL" id="EYU24905.1"/>
    </source>
</evidence>
<name>A0A022QEE6_ERYGU</name>
<keyword evidence="3" id="KW-1185">Reference proteome</keyword>
<dbReference type="Pfam" id="PF07734">
    <property type="entry name" value="FBA_1"/>
    <property type="match status" value="1"/>
</dbReference>
<feature type="domain" description="F-box" evidence="1">
    <location>
        <begin position="1"/>
        <end position="38"/>
    </location>
</feature>
<dbReference type="InterPro" id="IPR001810">
    <property type="entry name" value="F-box_dom"/>
</dbReference>
<dbReference type="eggNOG" id="ENOG502QVMN">
    <property type="taxonomic scope" value="Eukaryota"/>
</dbReference>
<feature type="non-terminal residue" evidence="2">
    <location>
        <position position="1"/>
    </location>
</feature>
<dbReference type="Gene3D" id="1.20.1280.50">
    <property type="match status" value="1"/>
</dbReference>
<dbReference type="SMART" id="SM00256">
    <property type="entry name" value="FBOX"/>
    <property type="match status" value="1"/>
</dbReference>
<dbReference type="PROSITE" id="PS50181">
    <property type="entry name" value="FBOX"/>
    <property type="match status" value="1"/>
</dbReference>
<dbReference type="InterPro" id="IPR006527">
    <property type="entry name" value="F-box-assoc_dom_typ1"/>
</dbReference>
<dbReference type="InterPro" id="IPR036047">
    <property type="entry name" value="F-box-like_dom_sf"/>
</dbReference>
<gene>
    <name evidence="2" type="ORF">MIMGU_mgv1a017758mg</name>
</gene>
<dbReference type="PANTHER" id="PTHR31672">
    <property type="entry name" value="BNACNNG10540D PROTEIN"/>
    <property type="match status" value="1"/>
</dbReference>
<dbReference type="Proteomes" id="UP000030748">
    <property type="component" value="Unassembled WGS sequence"/>
</dbReference>
<sequence>ELQIQILQKLPVKSLIRFTAVCKSWRSIITSTDFISSHLSNGKNDSLLLLIRGDRHNILDQLSLLKVAENVPFDVSSSSQLEVPFDDGIEYYKIVGSCDGLLCLSDETSRKLEHSHITIWNPCVRNHLHLPLPNINPEEDHSVALGFGVASHAYIKVVRLVYIYNNLGDDFRLIVPPQVEVFSDDKWRWRRLTGVSVTLTVMDWQAFFNGVVHWLGFEPIDAYNSRNSILAFDIVDEVFSEVMLPDELASEDIAHLRILVIGESFGVVKHDRDDAYDVWVMKEYCVKESWTKLYTIDHLIGKIENLFKFWKSGEALLEVKGYGLVVYNPETKMPKVLGINGGLSRWNSLELHLRHCESLKHRRSFFGEEYVAGKHR</sequence>
<dbReference type="InterPro" id="IPR017451">
    <property type="entry name" value="F-box-assoc_interact_dom"/>
</dbReference>
<dbReference type="PANTHER" id="PTHR31672:SF10">
    <property type="entry name" value="F-BOX DOMAIN-CONTAINING PROTEIN"/>
    <property type="match status" value="1"/>
</dbReference>
<proteinExistence type="predicted"/>